<sequence length="126" mass="13432">MSIADLCDSIAERARTETESAVCTYRDQQHALRERLRIATENADHRRGSTRAAIAARGAILLPADDIDLSPHTPGPGAPGVAGEPAAAMTPPVGPSTVETRPVRSSDDEQDGTMNFSYSSGWLTDR</sequence>
<feature type="region of interest" description="Disordered" evidence="1">
    <location>
        <begin position="66"/>
        <end position="126"/>
    </location>
</feature>
<dbReference type="EMBL" id="JAPWIE010000007">
    <property type="protein sequence ID" value="MCZ4552726.1"/>
    <property type="molecule type" value="Genomic_DNA"/>
</dbReference>
<dbReference type="Proteomes" id="UP001067235">
    <property type="component" value="Unassembled WGS sequence"/>
</dbReference>
<feature type="compositionally biased region" description="Polar residues" evidence="1">
    <location>
        <begin position="112"/>
        <end position="126"/>
    </location>
</feature>
<evidence type="ECO:0000256" key="1">
    <source>
        <dbReference type="SAM" id="MobiDB-lite"/>
    </source>
</evidence>
<gene>
    <name evidence="2" type="ORF">O4213_22250</name>
</gene>
<feature type="compositionally biased region" description="Low complexity" evidence="1">
    <location>
        <begin position="79"/>
        <end position="88"/>
    </location>
</feature>
<reference evidence="2" key="1">
    <citation type="submission" date="2022-12" db="EMBL/GenBank/DDBJ databases">
        <authorList>
            <person name="Krivoruchko A.V."/>
            <person name="Elkin A."/>
        </authorList>
    </citation>
    <scope>NUCLEOTIDE SEQUENCE</scope>
    <source>
        <strain evidence="2">IEGM 1388</strain>
    </source>
</reference>
<evidence type="ECO:0000313" key="3">
    <source>
        <dbReference type="Proteomes" id="UP001067235"/>
    </source>
</evidence>
<comment type="caution">
    <text evidence="2">The sequence shown here is derived from an EMBL/GenBank/DDBJ whole genome shotgun (WGS) entry which is preliminary data.</text>
</comment>
<proteinExistence type="predicted"/>
<keyword evidence="3" id="KW-1185">Reference proteome</keyword>
<organism evidence="2 3">
    <name type="scientific">Gordonia rubripertincta</name>
    <name type="common">Rhodococcus corallinus</name>
    <dbReference type="NCBI Taxonomy" id="36822"/>
    <lineage>
        <taxon>Bacteria</taxon>
        <taxon>Bacillati</taxon>
        <taxon>Actinomycetota</taxon>
        <taxon>Actinomycetes</taxon>
        <taxon>Mycobacteriales</taxon>
        <taxon>Gordoniaceae</taxon>
        <taxon>Gordonia</taxon>
    </lineage>
</organism>
<protein>
    <submittedName>
        <fullName evidence="2">Uncharacterized protein</fullName>
    </submittedName>
</protein>
<evidence type="ECO:0000313" key="2">
    <source>
        <dbReference type="EMBL" id="MCZ4552726.1"/>
    </source>
</evidence>
<accession>A0ABT4N0G0</accession>
<name>A0ABT4N0G0_GORRU</name>
<dbReference type="RefSeq" id="WP_301573380.1">
    <property type="nucleotide sequence ID" value="NZ_JAPWIE010000007.1"/>
</dbReference>